<feature type="compositionally biased region" description="Basic and acidic residues" evidence="1">
    <location>
        <begin position="420"/>
        <end position="434"/>
    </location>
</feature>
<dbReference type="AlphaFoldDB" id="A0A1Q9E414"/>
<proteinExistence type="predicted"/>
<feature type="compositionally biased region" description="Basic and acidic residues" evidence="1">
    <location>
        <begin position="551"/>
        <end position="563"/>
    </location>
</feature>
<gene>
    <name evidence="2" type="ORF">AK812_SmicGene15080</name>
</gene>
<evidence type="ECO:0000313" key="2">
    <source>
        <dbReference type="EMBL" id="OLQ02139.1"/>
    </source>
</evidence>
<feature type="region of interest" description="Disordered" evidence="1">
    <location>
        <begin position="191"/>
        <end position="585"/>
    </location>
</feature>
<organism evidence="2 3">
    <name type="scientific">Symbiodinium microadriaticum</name>
    <name type="common">Dinoflagellate</name>
    <name type="synonym">Zooxanthella microadriatica</name>
    <dbReference type="NCBI Taxonomy" id="2951"/>
    <lineage>
        <taxon>Eukaryota</taxon>
        <taxon>Sar</taxon>
        <taxon>Alveolata</taxon>
        <taxon>Dinophyceae</taxon>
        <taxon>Suessiales</taxon>
        <taxon>Symbiodiniaceae</taxon>
        <taxon>Symbiodinium</taxon>
    </lineage>
</organism>
<dbReference type="OrthoDB" id="428415at2759"/>
<accession>A0A1Q9E414</accession>
<name>A0A1Q9E414_SYMMI</name>
<evidence type="ECO:0000256" key="1">
    <source>
        <dbReference type="SAM" id="MobiDB-lite"/>
    </source>
</evidence>
<keyword evidence="3" id="KW-1185">Reference proteome</keyword>
<feature type="compositionally biased region" description="Acidic residues" evidence="1">
    <location>
        <begin position="511"/>
        <end position="521"/>
    </location>
</feature>
<feature type="compositionally biased region" description="Acidic residues" evidence="1">
    <location>
        <begin position="444"/>
        <end position="454"/>
    </location>
</feature>
<feature type="compositionally biased region" description="Basic and acidic residues" evidence="1">
    <location>
        <begin position="333"/>
        <end position="360"/>
    </location>
</feature>
<dbReference type="EMBL" id="LSRX01000272">
    <property type="protein sequence ID" value="OLQ02139.1"/>
    <property type="molecule type" value="Genomic_DNA"/>
</dbReference>
<reference evidence="2 3" key="1">
    <citation type="submission" date="2016-02" db="EMBL/GenBank/DDBJ databases">
        <title>Genome analysis of coral dinoflagellate symbionts highlights evolutionary adaptations to a symbiotic lifestyle.</title>
        <authorList>
            <person name="Aranda M."/>
            <person name="Li Y."/>
            <person name="Liew Y.J."/>
            <person name="Baumgarten S."/>
            <person name="Simakov O."/>
            <person name="Wilson M."/>
            <person name="Piel J."/>
            <person name="Ashoor H."/>
            <person name="Bougouffa S."/>
            <person name="Bajic V.B."/>
            <person name="Ryu T."/>
            <person name="Ravasi T."/>
            <person name="Bayer T."/>
            <person name="Micklem G."/>
            <person name="Kim H."/>
            <person name="Bhak J."/>
            <person name="Lajeunesse T.C."/>
            <person name="Voolstra C.R."/>
        </authorList>
    </citation>
    <scope>NUCLEOTIDE SEQUENCE [LARGE SCALE GENOMIC DNA]</scope>
    <source>
        <strain evidence="2 3">CCMP2467</strain>
    </source>
</reference>
<feature type="compositionally biased region" description="Basic and acidic residues" evidence="1">
    <location>
        <begin position="467"/>
        <end position="481"/>
    </location>
</feature>
<protein>
    <submittedName>
        <fullName evidence="2">Uncharacterized protein</fullName>
    </submittedName>
</protein>
<feature type="compositionally biased region" description="Basic and acidic residues" evidence="1">
    <location>
        <begin position="191"/>
        <end position="200"/>
    </location>
</feature>
<sequence length="585" mass="64580">MDDGERAAQALARILDRRDHPLPEPLPTKDTWRSVRAGRVSWTYETVVILAAMTYEHLPAEMMLLLQSPSWRGGKVIKLTSELARPTVAEISLHYRWLKPWATMMPSVVPSGYFITDVFLVLNRLLEGKLLVVRDNESIRGKAAEEACRLRKLIQGLRYLFRSSDLVANYVCKRSRYERVDDLKKGLRVKDPKKKEKMKGDAQAIADTEEPAPIADAKEPAPIADAEEPTPIADEEEPRLSQASTRQLGDRSEDEDFSDKDSMMLLAELTSEEECSDDDDPMDLKLEELQANMFDDPDRDRTASYAGASDVPTPPSSPSMTEEDMKMIASGKKLPEDDATDLEKAEGIHAMDSSSEKPEESSGDSKNLKRNKKPSRKKGHPKKIGPSEKDSGIDVPKGPCLDSAEEDSDSDVQGPGTSSAEKDVGSGSEVEPKKLGPFVGPCLDSEEDSASDSDIDPKKRKKQGPLESREGKDCSSDSDIKPKKKKKQGPLESLEEDCPSDTEKIKTLLDSLDEDLPSDSDIEAKKIKGQQDGPSDSDIEPKKKKKLGSVKLEDCSSPEKDLPSDFDSPVNPPWCHETVLDGEAS</sequence>
<feature type="compositionally biased region" description="Acidic residues" evidence="1">
    <location>
        <begin position="270"/>
        <end position="281"/>
    </location>
</feature>
<feature type="compositionally biased region" description="Acidic residues" evidence="1">
    <location>
        <begin position="225"/>
        <end position="237"/>
    </location>
</feature>
<dbReference type="Proteomes" id="UP000186817">
    <property type="component" value="Unassembled WGS sequence"/>
</dbReference>
<evidence type="ECO:0000313" key="3">
    <source>
        <dbReference type="Proteomes" id="UP000186817"/>
    </source>
</evidence>
<comment type="caution">
    <text evidence="2">The sequence shown here is derived from an EMBL/GenBank/DDBJ whole genome shotgun (WGS) entry which is preliminary data.</text>
</comment>
<feature type="compositionally biased region" description="Basic residues" evidence="1">
    <location>
        <begin position="368"/>
        <end position="383"/>
    </location>
</feature>